<evidence type="ECO:0000256" key="10">
    <source>
        <dbReference type="ARBA" id="ARBA00023328"/>
    </source>
</evidence>
<feature type="compositionally biased region" description="Basic and acidic residues" evidence="11">
    <location>
        <begin position="1"/>
        <end position="11"/>
    </location>
</feature>
<dbReference type="GO" id="GO:0000785">
    <property type="term" value="C:chromatin"/>
    <property type="evidence" value="ECO:0007669"/>
    <property type="project" value="TreeGrafter"/>
</dbReference>
<dbReference type="AlphaFoldDB" id="A0A1V9YRD9"/>
<organism evidence="13 14">
    <name type="scientific">Achlya hypogyna</name>
    <name type="common">Oomycete</name>
    <name type="synonym">Protoachlya hypogyna</name>
    <dbReference type="NCBI Taxonomy" id="1202772"/>
    <lineage>
        <taxon>Eukaryota</taxon>
        <taxon>Sar</taxon>
        <taxon>Stramenopiles</taxon>
        <taxon>Oomycota</taxon>
        <taxon>Saprolegniomycetes</taxon>
        <taxon>Saprolegniales</taxon>
        <taxon>Achlyaceae</taxon>
        <taxon>Achlya</taxon>
    </lineage>
</organism>
<gene>
    <name evidence="13" type="ORF">ACHHYP_07043</name>
</gene>
<accession>A0A1V9YRD9</accession>
<dbReference type="PANTHER" id="PTHR16431">
    <property type="entry name" value="NEUROGENIC PROTEIN MASTERMIND"/>
    <property type="match status" value="1"/>
</dbReference>
<dbReference type="EMBL" id="JNBR01001401">
    <property type="protein sequence ID" value="OQR88230.1"/>
    <property type="molecule type" value="Genomic_DNA"/>
</dbReference>
<reference evidence="13 14" key="1">
    <citation type="journal article" date="2014" name="Genome Biol. Evol.">
        <title>The secreted proteins of Achlya hypogyna and Thraustotheca clavata identify the ancestral oomycete secretome and reveal gene acquisitions by horizontal gene transfer.</title>
        <authorList>
            <person name="Misner I."/>
            <person name="Blouin N."/>
            <person name="Leonard G."/>
            <person name="Richards T.A."/>
            <person name="Lane C.E."/>
        </authorList>
    </citation>
    <scope>NUCLEOTIDE SEQUENCE [LARGE SCALE GENOMIC DNA]</scope>
    <source>
        <strain evidence="13 14">ATCC 48635</strain>
    </source>
</reference>
<evidence type="ECO:0000313" key="13">
    <source>
        <dbReference type="EMBL" id="OQR88230.1"/>
    </source>
</evidence>
<keyword evidence="9" id="KW-0131">Cell cycle</keyword>
<evidence type="ECO:0000256" key="7">
    <source>
        <dbReference type="ARBA" id="ARBA00022833"/>
    </source>
</evidence>
<dbReference type="GO" id="GO:0034080">
    <property type="term" value="P:CENP-A containing chromatin assembly"/>
    <property type="evidence" value="ECO:0007669"/>
    <property type="project" value="TreeGrafter"/>
</dbReference>
<dbReference type="InterPro" id="IPR004910">
    <property type="entry name" value="Yippee/Mis18/Cereblon"/>
</dbReference>
<dbReference type="GO" id="GO:0005634">
    <property type="term" value="C:nucleus"/>
    <property type="evidence" value="ECO:0007669"/>
    <property type="project" value="UniProtKB-SubCell"/>
</dbReference>
<keyword evidence="3" id="KW-0158">Chromosome</keyword>
<keyword evidence="10" id="KW-0137">Centromere</keyword>
<keyword evidence="8" id="KW-0539">Nucleus</keyword>
<evidence type="ECO:0000256" key="9">
    <source>
        <dbReference type="ARBA" id="ARBA00023306"/>
    </source>
</evidence>
<feature type="region of interest" description="Disordered" evidence="11">
    <location>
        <begin position="1"/>
        <end position="20"/>
    </location>
</feature>
<evidence type="ECO:0000256" key="11">
    <source>
        <dbReference type="SAM" id="MobiDB-lite"/>
    </source>
</evidence>
<dbReference type="GO" id="GO:0051301">
    <property type="term" value="P:cell division"/>
    <property type="evidence" value="ECO:0007669"/>
    <property type="project" value="UniProtKB-KW"/>
</dbReference>
<name>A0A1V9YRD9_ACHHY</name>
<evidence type="ECO:0000256" key="2">
    <source>
        <dbReference type="ARBA" id="ARBA00004584"/>
    </source>
</evidence>
<feature type="region of interest" description="Disordered" evidence="11">
    <location>
        <begin position="177"/>
        <end position="203"/>
    </location>
</feature>
<dbReference type="InterPro" id="IPR034752">
    <property type="entry name" value="Mis18"/>
</dbReference>
<dbReference type="Pfam" id="PF03226">
    <property type="entry name" value="Yippee-Mis18"/>
    <property type="match status" value="1"/>
</dbReference>
<keyword evidence="6" id="KW-0498">Mitosis</keyword>
<comment type="caution">
    <text evidence="13">The sequence shown here is derived from an EMBL/GenBank/DDBJ whole genome shotgun (WGS) entry which is preliminary data.</text>
</comment>
<evidence type="ECO:0000256" key="5">
    <source>
        <dbReference type="ARBA" id="ARBA00022723"/>
    </source>
</evidence>
<evidence type="ECO:0000256" key="3">
    <source>
        <dbReference type="ARBA" id="ARBA00022454"/>
    </source>
</evidence>
<dbReference type="Proteomes" id="UP000243579">
    <property type="component" value="Unassembled WGS sequence"/>
</dbReference>
<keyword evidence="4" id="KW-0132">Cell division</keyword>
<evidence type="ECO:0000256" key="8">
    <source>
        <dbReference type="ARBA" id="ARBA00023242"/>
    </source>
</evidence>
<keyword evidence="5" id="KW-0479">Metal-binding</keyword>
<dbReference type="PANTHER" id="PTHR16431:SF1">
    <property type="entry name" value="NEUROGENIC PROTEIN MASTERMIND"/>
    <property type="match status" value="1"/>
</dbReference>
<evidence type="ECO:0000256" key="1">
    <source>
        <dbReference type="ARBA" id="ARBA00004123"/>
    </source>
</evidence>
<evidence type="ECO:0000313" key="14">
    <source>
        <dbReference type="Proteomes" id="UP000243579"/>
    </source>
</evidence>
<dbReference type="GO" id="GO:0046872">
    <property type="term" value="F:metal ion binding"/>
    <property type="evidence" value="ECO:0007669"/>
    <property type="project" value="UniProtKB-KW"/>
</dbReference>
<dbReference type="GO" id="GO:0000775">
    <property type="term" value="C:chromosome, centromeric region"/>
    <property type="evidence" value="ECO:0007669"/>
    <property type="project" value="UniProtKB-SubCell"/>
</dbReference>
<proteinExistence type="predicted"/>
<sequence>MPTDNDRRPAPDDDDEEEVEVTGPVVFQCKTCRSIIGDSMSFVQSNVDTRTVTLAFVLHTHKSKTALTANSGFDKGNTYHEILCSQCQSILGKSYIATTPALDELRNLHTLDTDALSSYQVGTQIGVGDWTLDGANKVLEYEKNVQMIEQLHGDMGKVQNLLLVIDERLCDTERQLDTLKRGTKRPVPNTDASPAATPSKRTK</sequence>
<feature type="domain" description="Mis18" evidence="12">
    <location>
        <begin position="24"/>
        <end position="121"/>
    </location>
</feature>
<evidence type="ECO:0000259" key="12">
    <source>
        <dbReference type="PROSITE" id="PS51793"/>
    </source>
</evidence>
<protein>
    <recommendedName>
        <fullName evidence="12">Mis18 domain-containing protein</fullName>
    </recommendedName>
</protein>
<dbReference type="PROSITE" id="PS51793">
    <property type="entry name" value="MIS18"/>
    <property type="match status" value="1"/>
</dbReference>
<comment type="subcellular location">
    <subcellularLocation>
        <location evidence="2">Chromosome</location>
        <location evidence="2">Centromere</location>
    </subcellularLocation>
    <subcellularLocation>
        <location evidence="1">Nucleus</location>
    </subcellularLocation>
</comment>
<dbReference type="OrthoDB" id="74210at2759"/>
<keyword evidence="14" id="KW-1185">Reference proteome</keyword>
<dbReference type="STRING" id="1202772.A0A1V9YRD9"/>
<evidence type="ECO:0000256" key="4">
    <source>
        <dbReference type="ARBA" id="ARBA00022618"/>
    </source>
</evidence>
<evidence type="ECO:0000256" key="6">
    <source>
        <dbReference type="ARBA" id="ARBA00022776"/>
    </source>
</evidence>
<dbReference type="GO" id="GO:0007059">
    <property type="term" value="P:chromosome segregation"/>
    <property type="evidence" value="ECO:0007669"/>
    <property type="project" value="TreeGrafter"/>
</dbReference>
<keyword evidence="7" id="KW-0862">Zinc</keyword>